<dbReference type="Pfam" id="PF10545">
    <property type="entry name" value="MADF_DNA_bdg"/>
    <property type="match status" value="1"/>
</dbReference>
<gene>
    <name evidence="3" type="ORF">GCK72_009703</name>
</gene>
<evidence type="ECO:0000259" key="2">
    <source>
        <dbReference type="PROSITE" id="PS51029"/>
    </source>
</evidence>
<dbReference type="GO" id="GO:0005667">
    <property type="term" value="C:transcription regulator complex"/>
    <property type="evidence" value="ECO:0007669"/>
    <property type="project" value="TreeGrafter"/>
</dbReference>
<protein>
    <recommendedName>
        <fullName evidence="2">MADF domain-containing protein</fullName>
    </recommendedName>
</protein>
<evidence type="ECO:0000313" key="4">
    <source>
        <dbReference type="Proteomes" id="UP000483820"/>
    </source>
</evidence>
<dbReference type="PANTHER" id="PTHR12243:SF51">
    <property type="entry name" value="MADF DOMAIN-CONTAINING PROTEIN"/>
    <property type="match status" value="1"/>
</dbReference>
<dbReference type="CTD" id="9814500"/>
<comment type="caution">
    <text evidence="3">The sequence shown here is derived from an EMBL/GenBank/DDBJ whole genome shotgun (WGS) entry which is preliminary data.</text>
</comment>
<feature type="region of interest" description="Disordered" evidence="1">
    <location>
        <begin position="1"/>
        <end position="42"/>
    </location>
</feature>
<dbReference type="KEGG" id="crq:GCK72_009703"/>
<dbReference type="PROSITE" id="PS51029">
    <property type="entry name" value="MADF"/>
    <property type="match status" value="1"/>
</dbReference>
<dbReference type="InterPro" id="IPR039353">
    <property type="entry name" value="TF_Adf1"/>
</dbReference>
<dbReference type="PANTHER" id="PTHR12243">
    <property type="entry name" value="MADF DOMAIN TRANSCRIPTION FACTOR"/>
    <property type="match status" value="1"/>
</dbReference>
<dbReference type="GO" id="GO:0005634">
    <property type="term" value="C:nucleus"/>
    <property type="evidence" value="ECO:0007669"/>
    <property type="project" value="TreeGrafter"/>
</dbReference>
<dbReference type="SMART" id="SM00595">
    <property type="entry name" value="MADF"/>
    <property type="match status" value="1"/>
</dbReference>
<proteinExistence type="predicted"/>
<dbReference type="Proteomes" id="UP000483820">
    <property type="component" value="Chromosome III"/>
</dbReference>
<dbReference type="EMBL" id="WUAV01000003">
    <property type="protein sequence ID" value="KAF1761447.1"/>
    <property type="molecule type" value="Genomic_DNA"/>
</dbReference>
<dbReference type="AlphaFoldDB" id="A0A6A5H2M4"/>
<feature type="compositionally biased region" description="Polar residues" evidence="1">
    <location>
        <begin position="1"/>
        <end position="12"/>
    </location>
</feature>
<dbReference type="GO" id="GO:0006357">
    <property type="term" value="P:regulation of transcription by RNA polymerase II"/>
    <property type="evidence" value="ECO:0007669"/>
    <property type="project" value="TreeGrafter"/>
</dbReference>
<sequence length="329" mass="38100">MNDNSISITRSGRTVKRKISSDYQMQGDELENSSDEESKKISLKNKNSARRYRKISTSNESKRKKKLAVIPTSYEELKKKTDAGVIPETIYYRASSNSMYIPSITADMIQDDGKNLTVETSSDEYFKYARARQTTKSDHAEPEKVFQIIEAVRKRPVIWDQRLICHQNINLIRRAWQDLDTEIGIDEEYPLARRKQIWKSKKDYYSYAYNSETLGKWTYTSAMEFYQPMVNFRTTVCLRPTILVKTGESPSMNLFDKVVLADKNIQCTASDKLNVLTFILKSLHDTGMADVGMMESHGKRILEIFETNLDEAMINATFDNSHDEYYNLV</sequence>
<evidence type="ECO:0000256" key="1">
    <source>
        <dbReference type="SAM" id="MobiDB-lite"/>
    </source>
</evidence>
<evidence type="ECO:0000313" key="3">
    <source>
        <dbReference type="EMBL" id="KAF1761447.1"/>
    </source>
</evidence>
<dbReference type="InterPro" id="IPR006578">
    <property type="entry name" value="MADF-dom"/>
</dbReference>
<feature type="domain" description="MADF" evidence="2">
    <location>
        <begin position="147"/>
        <end position="231"/>
    </location>
</feature>
<reference evidence="3 4" key="1">
    <citation type="submission" date="2019-12" db="EMBL/GenBank/DDBJ databases">
        <title>Chromosome-level assembly of the Caenorhabditis remanei genome.</title>
        <authorList>
            <person name="Teterina A.A."/>
            <person name="Willis J.H."/>
            <person name="Phillips P.C."/>
        </authorList>
    </citation>
    <scope>NUCLEOTIDE SEQUENCE [LARGE SCALE GENOMIC DNA]</scope>
    <source>
        <strain evidence="3 4">PX506</strain>
        <tissue evidence="3">Whole organism</tissue>
    </source>
</reference>
<dbReference type="GeneID" id="9814500"/>
<name>A0A6A5H2M4_CAERE</name>
<organism evidence="3 4">
    <name type="scientific">Caenorhabditis remanei</name>
    <name type="common">Caenorhabditis vulgaris</name>
    <dbReference type="NCBI Taxonomy" id="31234"/>
    <lineage>
        <taxon>Eukaryota</taxon>
        <taxon>Metazoa</taxon>
        <taxon>Ecdysozoa</taxon>
        <taxon>Nematoda</taxon>
        <taxon>Chromadorea</taxon>
        <taxon>Rhabditida</taxon>
        <taxon>Rhabditina</taxon>
        <taxon>Rhabditomorpha</taxon>
        <taxon>Rhabditoidea</taxon>
        <taxon>Rhabditidae</taxon>
        <taxon>Peloderinae</taxon>
        <taxon>Caenorhabditis</taxon>
    </lineage>
</organism>
<dbReference type="RefSeq" id="XP_053587075.1">
    <property type="nucleotide sequence ID" value="XM_053727498.1"/>
</dbReference>
<accession>A0A6A5H2M4</accession>